<dbReference type="InterPro" id="IPR036052">
    <property type="entry name" value="TrpB-like_PALP_sf"/>
</dbReference>
<dbReference type="PANTHER" id="PTHR10314">
    <property type="entry name" value="CYSTATHIONINE BETA-SYNTHASE"/>
    <property type="match status" value="1"/>
</dbReference>
<dbReference type="FunFam" id="3.40.50.1100:FF:000003">
    <property type="entry name" value="Cystathionine beta-synthase"/>
    <property type="match status" value="1"/>
</dbReference>
<protein>
    <submittedName>
        <fullName evidence="4">Cysteine synthase A</fullName>
    </submittedName>
</protein>
<keyword evidence="3" id="KW-0663">Pyridoxal phosphate</keyword>
<dbReference type="FunFam" id="3.40.50.1100:FF:000118">
    <property type="entry name" value="Related to CYS4-cystathionine beta-synthase"/>
    <property type="match status" value="1"/>
</dbReference>
<dbReference type="Pfam" id="PF00291">
    <property type="entry name" value="PALP"/>
    <property type="match status" value="1"/>
</dbReference>
<dbReference type="InterPro" id="IPR050214">
    <property type="entry name" value="Cys_Synth/Cystath_Beta-Synth"/>
</dbReference>
<accession>A0A2Z4FPQ8</accession>
<evidence type="ECO:0000256" key="2">
    <source>
        <dbReference type="ARBA" id="ARBA00007103"/>
    </source>
</evidence>
<dbReference type="GO" id="GO:0016765">
    <property type="term" value="F:transferase activity, transferring alkyl or aryl (other than methyl) groups"/>
    <property type="evidence" value="ECO:0007669"/>
    <property type="project" value="UniProtKB-ARBA"/>
</dbReference>
<evidence type="ECO:0000313" key="4">
    <source>
        <dbReference type="EMBL" id="AWV91041.1"/>
    </source>
</evidence>
<dbReference type="EMBL" id="CP030032">
    <property type="protein sequence ID" value="AWV91041.1"/>
    <property type="molecule type" value="Genomic_DNA"/>
</dbReference>
<dbReference type="KEGG" id="bsed:DN745_17575"/>
<dbReference type="InterPro" id="IPR001926">
    <property type="entry name" value="TrpB-like_PALP"/>
</dbReference>
<comment type="cofactor">
    <cofactor evidence="1">
        <name>pyridoxal 5'-phosphate</name>
        <dbReference type="ChEBI" id="CHEBI:597326"/>
    </cofactor>
</comment>
<dbReference type="AlphaFoldDB" id="A0A2Z4FPQ8"/>
<name>A0A2Z4FPQ8_9DELT</name>
<proteinExistence type="inferred from homology"/>
<keyword evidence="5" id="KW-1185">Reference proteome</keyword>
<dbReference type="PROSITE" id="PS00901">
    <property type="entry name" value="CYS_SYNTHASE"/>
    <property type="match status" value="1"/>
</dbReference>
<organism evidence="4 5">
    <name type="scientific">Bradymonas sediminis</name>
    <dbReference type="NCBI Taxonomy" id="1548548"/>
    <lineage>
        <taxon>Bacteria</taxon>
        <taxon>Deltaproteobacteria</taxon>
        <taxon>Bradymonadales</taxon>
        <taxon>Bradymonadaceae</taxon>
        <taxon>Bradymonas</taxon>
    </lineage>
</organism>
<dbReference type="CDD" id="cd01561">
    <property type="entry name" value="CBS_like"/>
    <property type="match status" value="1"/>
</dbReference>
<dbReference type="RefSeq" id="WP_111336932.1">
    <property type="nucleotide sequence ID" value="NZ_CP030032.1"/>
</dbReference>
<dbReference type="InterPro" id="IPR001216">
    <property type="entry name" value="P-phosphate_BS"/>
</dbReference>
<gene>
    <name evidence="4" type="ORF">DN745_17575</name>
</gene>
<evidence type="ECO:0000313" key="5">
    <source>
        <dbReference type="Proteomes" id="UP000249799"/>
    </source>
</evidence>
<evidence type="ECO:0000256" key="3">
    <source>
        <dbReference type="ARBA" id="ARBA00022898"/>
    </source>
</evidence>
<dbReference type="SUPFAM" id="SSF53686">
    <property type="entry name" value="Tryptophan synthase beta subunit-like PLP-dependent enzymes"/>
    <property type="match status" value="1"/>
</dbReference>
<dbReference type="GO" id="GO:0006535">
    <property type="term" value="P:cysteine biosynthetic process from serine"/>
    <property type="evidence" value="ECO:0007669"/>
    <property type="project" value="InterPro"/>
</dbReference>
<evidence type="ECO:0000256" key="1">
    <source>
        <dbReference type="ARBA" id="ARBA00001933"/>
    </source>
</evidence>
<dbReference type="OrthoDB" id="9805733at2"/>
<reference evidence="4 5" key="1">
    <citation type="submission" date="2018-06" db="EMBL/GenBank/DDBJ databases">
        <title>Lujinxingia sediminis gen. nov. sp. nov., a new facultative anaerobic member of the class Deltaproteobacteria, and proposal of Lujinxingaceae fam. nov.</title>
        <authorList>
            <person name="Guo L.-Y."/>
            <person name="Li C.-M."/>
            <person name="Wang S."/>
            <person name="Du Z.-J."/>
        </authorList>
    </citation>
    <scope>NUCLEOTIDE SEQUENCE [LARGE SCALE GENOMIC DNA]</scope>
    <source>
        <strain evidence="4 5">FA350</strain>
    </source>
</reference>
<sequence length="317" mass="33234">MTTPARTKSILDNIGNTPLVELTSISQDLPVPIYAKCEHMNPGGSIKDRTAISIIDDAEARGVIKPGDTLVEGTAGNTGMGLALVAAARGYRFVCVMPETMSADKRQALATLGAEIVLSKPGPLSSPNNFRNVAQRLADENGWFLTAQFQNQANPRVHELTTGPEILTQMDNNLAAFVCAAGTGGTITGVARSLKAKLPDVKVILADPVGSGLAGWVRDGAPTPNGPYSAEGIGSSTVPDTLDISIIDDALQIPDEEAIAVTKRLVREEGLVVGGSSGVNVAAAIRLAKSGDFDGPIVTVLPDSLDRYYSAEWLKSW</sequence>
<dbReference type="Proteomes" id="UP000249799">
    <property type="component" value="Chromosome"/>
</dbReference>
<comment type="similarity">
    <text evidence="2">Belongs to the cysteine synthase/cystathionine beta-synthase family.</text>
</comment>
<dbReference type="Gene3D" id="3.40.50.1100">
    <property type="match status" value="2"/>
</dbReference>